<feature type="transmembrane region" description="Helical" evidence="14">
    <location>
        <begin position="240"/>
        <end position="263"/>
    </location>
</feature>
<evidence type="ECO:0000256" key="8">
    <source>
        <dbReference type="ARBA" id="ARBA00022989"/>
    </source>
</evidence>
<evidence type="ECO:0000256" key="1">
    <source>
        <dbReference type="ARBA" id="ARBA00004651"/>
    </source>
</evidence>
<dbReference type="PANTHER" id="PTHR33843:SF4">
    <property type="entry name" value="ASCORBATE-SPECIFIC PTS SYSTEM EIIC COMPONENT"/>
    <property type="match status" value="1"/>
</dbReference>
<dbReference type="InterPro" id="IPR004703">
    <property type="entry name" value="PTS_sugar-sp_permease"/>
</dbReference>
<keyword evidence="3" id="KW-0813">Transport</keyword>
<keyword evidence="9 14" id="KW-0472">Membrane</keyword>
<evidence type="ECO:0000256" key="11">
    <source>
        <dbReference type="ARBA" id="ARBA00038218"/>
    </source>
</evidence>
<evidence type="ECO:0000256" key="3">
    <source>
        <dbReference type="ARBA" id="ARBA00022448"/>
    </source>
</evidence>
<keyword evidence="8 14" id="KW-1133">Transmembrane helix</keyword>
<dbReference type="EMBL" id="PKGZ01000012">
    <property type="protein sequence ID" value="PKY90788.1"/>
    <property type="molecule type" value="Genomic_DNA"/>
</dbReference>
<comment type="similarity">
    <text evidence="11">Belongs to the UlaA family.</text>
</comment>
<keyword evidence="6" id="KW-0598">Phosphotransferase system</keyword>
<gene>
    <name evidence="15" type="ORF">CYJ27_08165</name>
</gene>
<evidence type="ECO:0000256" key="5">
    <source>
        <dbReference type="ARBA" id="ARBA00022597"/>
    </source>
</evidence>
<evidence type="ECO:0000256" key="9">
    <source>
        <dbReference type="ARBA" id="ARBA00023136"/>
    </source>
</evidence>
<protein>
    <recommendedName>
        <fullName evidence="12">Ascorbate-specific PTS system EIIC component</fullName>
    </recommendedName>
    <alternativeName>
        <fullName evidence="13">Ascorbate-specific permease IIC component UlaA</fullName>
    </alternativeName>
</protein>
<evidence type="ECO:0000256" key="13">
    <source>
        <dbReference type="ARBA" id="ARBA00042859"/>
    </source>
</evidence>
<evidence type="ECO:0000256" key="2">
    <source>
        <dbReference type="ARBA" id="ARBA00011738"/>
    </source>
</evidence>
<dbReference type="PANTHER" id="PTHR33843">
    <property type="entry name" value="ASCORBATE-SPECIFIC PTS SYSTEM EIIC COMPONENT"/>
    <property type="match status" value="1"/>
</dbReference>
<evidence type="ECO:0000256" key="7">
    <source>
        <dbReference type="ARBA" id="ARBA00022692"/>
    </source>
</evidence>
<feature type="transmembrane region" description="Helical" evidence="14">
    <location>
        <begin position="283"/>
        <end position="306"/>
    </location>
</feature>
<evidence type="ECO:0000256" key="12">
    <source>
        <dbReference type="ARBA" id="ARBA00039702"/>
    </source>
</evidence>
<keyword evidence="5" id="KW-0762">Sugar transport</keyword>
<feature type="transmembrane region" description="Helical" evidence="14">
    <location>
        <begin position="189"/>
        <end position="207"/>
    </location>
</feature>
<dbReference type="Proteomes" id="UP000234775">
    <property type="component" value="Unassembled WGS sequence"/>
</dbReference>
<dbReference type="GO" id="GO:0005886">
    <property type="term" value="C:plasma membrane"/>
    <property type="evidence" value="ECO:0007669"/>
    <property type="project" value="UniProtKB-SubCell"/>
</dbReference>
<comment type="function">
    <text evidence="10">The phosphoenolpyruvate-dependent sugar phosphotransferase system (sugar PTS), a major carbohydrate active transport system, catalyzes the phosphorylation of incoming sugar substrates concomitantly with their translocation across the cell membrane. The enzyme II UlaABC PTS system is involved in ascorbate transport.</text>
</comment>
<organism evidence="15 16">
    <name type="scientific">Aerococcus christensenii</name>
    <dbReference type="NCBI Taxonomy" id="87541"/>
    <lineage>
        <taxon>Bacteria</taxon>
        <taxon>Bacillati</taxon>
        <taxon>Bacillota</taxon>
        <taxon>Bacilli</taxon>
        <taxon>Lactobacillales</taxon>
        <taxon>Aerococcaceae</taxon>
        <taxon>Aerococcus</taxon>
    </lineage>
</organism>
<evidence type="ECO:0000256" key="10">
    <source>
        <dbReference type="ARBA" id="ARBA00037387"/>
    </source>
</evidence>
<evidence type="ECO:0000313" key="16">
    <source>
        <dbReference type="Proteomes" id="UP000234775"/>
    </source>
</evidence>
<feature type="transmembrane region" description="Helical" evidence="14">
    <location>
        <begin position="12"/>
        <end position="33"/>
    </location>
</feature>
<feature type="transmembrane region" description="Helical" evidence="14">
    <location>
        <begin position="213"/>
        <end position="233"/>
    </location>
</feature>
<dbReference type="InterPro" id="IPR051562">
    <property type="entry name" value="Ascorbate-PTS_EIIC"/>
</dbReference>
<dbReference type="AlphaFoldDB" id="A0A2I1K574"/>
<sequence length="335" mass="36871">FCYPMMGRWQVLVIMSIILGLYWAVGSNLTIGICQDLTDGGGFAVAHQQMFGLTFFAKLAEKFKPKDGKEVKRMEDVQLPGWLSIFNENMVSTSILMLLFFGIILAVLGKPYLVQLKALKPDKNFFFYIVETCLNFAVYLTILQLGVRTFVGELTESFQGISNTILPGAVPGIDIAATFAFGSPNASTIGFLSGAIGQFLMITLLILLKSPTIVIAGFIPVFFDNAAIGVFANNRGGYKAALVLPFFSGIIQVAGSAVFATWIGLSRFGGYLGMLDWATVWPGFTIIMKLLGFAGIAVVIAILLAIPQLQYRRNPEGYFMQVEDYEQYKEKFQKN</sequence>
<reference evidence="15 16" key="1">
    <citation type="submission" date="2017-12" db="EMBL/GenBank/DDBJ databases">
        <title>Phylogenetic diversity of female urinary microbiome.</title>
        <authorList>
            <person name="Thomas-White K."/>
            <person name="Wolfe A.J."/>
        </authorList>
    </citation>
    <scope>NUCLEOTIDE SEQUENCE [LARGE SCALE GENOMIC DNA]</scope>
    <source>
        <strain evidence="15 16">UMB0844</strain>
    </source>
</reference>
<evidence type="ECO:0000256" key="4">
    <source>
        <dbReference type="ARBA" id="ARBA00022475"/>
    </source>
</evidence>
<dbReference type="RefSeq" id="WP_101660847.1">
    <property type="nucleotide sequence ID" value="NZ_PKGZ01000012.1"/>
</dbReference>
<accession>A0A2I1K574</accession>
<comment type="subcellular location">
    <subcellularLocation>
        <location evidence="1">Cell membrane</location>
        <topology evidence="1">Multi-pass membrane protein</topology>
    </subcellularLocation>
</comment>
<feature type="transmembrane region" description="Helical" evidence="14">
    <location>
        <begin position="90"/>
        <end position="113"/>
    </location>
</feature>
<feature type="non-terminal residue" evidence="15">
    <location>
        <position position="1"/>
    </location>
</feature>
<comment type="caution">
    <text evidence="15">The sequence shown here is derived from an EMBL/GenBank/DDBJ whole genome shotgun (WGS) entry which is preliminary data.</text>
</comment>
<dbReference type="Pfam" id="PF03611">
    <property type="entry name" value="EIIC-GAT"/>
    <property type="match status" value="1"/>
</dbReference>
<feature type="transmembrane region" description="Helical" evidence="14">
    <location>
        <begin position="165"/>
        <end position="182"/>
    </location>
</feature>
<dbReference type="NCBIfam" id="NF006923">
    <property type="entry name" value="PRK09410.2-1"/>
    <property type="match status" value="1"/>
</dbReference>
<comment type="subunit">
    <text evidence="2">Homodimer.</text>
</comment>
<proteinExistence type="inferred from homology"/>
<keyword evidence="4" id="KW-1003">Cell membrane</keyword>
<keyword evidence="16" id="KW-1185">Reference proteome</keyword>
<evidence type="ECO:0000256" key="6">
    <source>
        <dbReference type="ARBA" id="ARBA00022683"/>
    </source>
</evidence>
<dbReference type="GO" id="GO:0009401">
    <property type="term" value="P:phosphoenolpyruvate-dependent sugar phosphotransferase system"/>
    <property type="evidence" value="ECO:0007669"/>
    <property type="project" value="UniProtKB-KW"/>
</dbReference>
<keyword evidence="7 14" id="KW-0812">Transmembrane</keyword>
<feature type="transmembrane region" description="Helical" evidence="14">
    <location>
        <begin position="125"/>
        <end position="145"/>
    </location>
</feature>
<name>A0A2I1K574_9LACT</name>
<evidence type="ECO:0000256" key="14">
    <source>
        <dbReference type="SAM" id="Phobius"/>
    </source>
</evidence>
<evidence type="ECO:0000313" key="15">
    <source>
        <dbReference type="EMBL" id="PKY90788.1"/>
    </source>
</evidence>